<organism evidence="4 5">
    <name type="scientific">Bordetella genomosp. 9</name>
    <dbReference type="NCBI Taxonomy" id="1416803"/>
    <lineage>
        <taxon>Bacteria</taxon>
        <taxon>Pseudomonadati</taxon>
        <taxon>Pseudomonadota</taxon>
        <taxon>Betaproteobacteria</taxon>
        <taxon>Burkholderiales</taxon>
        <taxon>Alcaligenaceae</taxon>
        <taxon>Bordetella</taxon>
    </lineage>
</organism>
<dbReference type="InterPro" id="IPR029058">
    <property type="entry name" value="AB_hydrolase_fold"/>
</dbReference>
<evidence type="ECO:0000313" key="5">
    <source>
        <dbReference type="Proteomes" id="UP000216857"/>
    </source>
</evidence>
<dbReference type="OrthoDB" id="8437309at2"/>
<dbReference type="InterPro" id="IPR000073">
    <property type="entry name" value="AB_hydrolase_1"/>
</dbReference>
<dbReference type="Gene3D" id="3.40.50.1820">
    <property type="entry name" value="alpha/beta hydrolase"/>
    <property type="match status" value="1"/>
</dbReference>
<accession>A0A261RFP6</accession>
<dbReference type="Proteomes" id="UP000216857">
    <property type="component" value="Unassembled WGS sequence"/>
</dbReference>
<dbReference type="Pfam" id="PF12697">
    <property type="entry name" value="Abhydrolase_6"/>
    <property type="match status" value="1"/>
</dbReference>
<name>A0A261RFP6_9BORD</name>
<gene>
    <name evidence="4" type="ORF">CAL26_10675</name>
</gene>
<feature type="chain" id="PRO_5013215359" description="AB hydrolase-1 domain-containing protein" evidence="2">
    <location>
        <begin position="32"/>
        <end position="480"/>
    </location>
</feature>
<dbReference type="PROSITE" id="PS51257">
    <property type="entry name" value="PROKAR_LIPOPROTEIN"/>
    <property type="match status" value="1"/>
</dbReference>
<keyword evidence="2" id="KW-0732">Signal</keyword>
<feature type="compositionally biased region" description="Basic and acidic residues" evidence="1">
    <location>
        <begin position="366"/>
        <end position="386"/>
    </location>
</feature>
<dbReference type="RefSeq" id="WP_094846828.1">
    <property type="nucleotide sequence ID" value="NZ_NEVJ01000002.1"/>
</dbReference>
<feature type="domain" description="AB hydrolase-1" evidence="3">
    <location>
        <begin position="98"/>
        <end position="357"/>
    </location>
</feature>
<evidence type="ECO:0000256" key="1">
    <source>
        <dbReference type="SAM" id="MobiDB-lite"/>
    </source>
</evidence>
<evidence type="ECO:0000256" key="2">
    <source>
        <dbReference type="SAM" id="SignalP"/>
    </source>
</evidence>
<feature type="signal peptide" evidence="2">
    <location>
        <begin position="1"/>
        <end position="31"/>
    </location>
</feature>
<comment type="caution">
    <text evidence="4">The sequence shown here is derived from an EMBL/GenBank/DDBJ whole genome shotgun (WGS) entry which is preliminary data.</text>
</comment>
<sequence>MVTHRCTRLALLLIIASLLAACTANSPRRYAADCSQAPLSRPASASPIETVAASSAQDSYVLGFVELDDQGHLYCRNQMNDVVGRLRTEAAQRDVLMVVFVHGWRHDDKPDDENLKTFRVLLDGLVADEHALADSERAPRRVVGVYVAWRGMSLTPPGLQYLTFWDRKNTAATIGHGDVTEVLTRLEQVKREKDDRVGQDSATRLVIIGHSFGGLIVHTALSQIMVSRFVRTGGPPVQYGGPARPPTEPEPGDDDEIQVQGFGSLVVLINPAFEAQLFSSLSDISAEHAHYARDQAPLMAVMTSEADSATGILFPMGRRVSTLFENTRTMTRWNATTGQLESINESEAIITSVGHFLPYRTHRLYPRPDRPERKPDPANRELRAESMMDASRLRDTVSAAEGWTGDSPGSKISFRDVVLERTENSAGRNPYLVINVDKRLIASHGDLGNPGIRSFIKDLVLISTVPPPEKKRLFLRFNAM</sequence>
<dbReference type="EMBL" id="NEVJ01000002">
    <property type="protein sequence ID" value="OZI23868.1"/>
    <property type="molecule type" value="Genomic_DNA"/>
</dbReference>
<reference evidence="4" key="1">
    <citation type="submission" date="2017-05" db="EMBL/GenBank/DDBJ databases">
        <title>Complete and WGS of Bordetella genogroups.</title>
        <authorList>
            <person name="Spilker T."/>
            <person name="Lipuma J."/>
        </authorList>
    </citation>
    <scope>NUCLEOTIDE SEQUENCE</scope>
    <source>
        <strain evidence="4">AU21707</strain>
    </source>
</reference>
<dbReference type="AlphaFoldDB" id="A0A261RFP6"/>
<protein>
    <recommendedName>
        <fullName evidence="3">AB hydrolase-1 domain-containing protein</fullName>
    </recommendedName>
</protein>
<proteinExistence type="predicted"/>
<feature type="region of interest" description="Disordered" evidence="1">
    <location>
        <begin position="236"/>
        <end position="255"/>
    </location>
</feature>
<evidence type="ECO:0000259" key="3">
    <source>
        <dbReference type="Pfam" id="PF12697"/>
    </source>
</evidence>
<evidence type="ECO:0000313" key="4">
    <source>
        <dbReference type="EMBL" id="OZI23868.1"/>
    </source>
</evidence>
<feature type="region of interest" description="Disordered" evidence="1">
    <location>
        <begin position="364"/>
        <end position="386"/>
    </location>
</feature>
<keyword evidence="5" id="KW-1185">Reference proteome</keyword>
<dbReference type="SUPFAM" id="SSF53474">
    <property type="entry name" value="alpha/beta-Hydrolases"/>
    <property type="match status" value="1"/>
</dbReference>